<gene>
    <name evidence="1" type="ORF">CBW46_014495</name>
</gene>
<dbReference type="RefSeq" id="WP_089200717.1">
    <property type="nucleotide sequence ID" value="NZ_NHRJ02000009.1"/>
</dbReference>
<evidence type="ECO:0000313" key="1">
    <source>
        <dbReference type="EMBL" id="PZE20104.1"/>
    </source>
</evidence>
<protein>
    <submittedName>
        <fullName evidence="1">Uncharacterized protein</fullName>
    </submittedName>
</protein>
<sequence length="91" mass="10323">MLVRRVYVVELFAKYRPNKGVTLACWTRNYIYHFGPERFHLQAQNASYYVAVAQSFRCAVTPVSSLLDRLAAENVELRLTPTFGAEPPDGA</sequence>
<organism evidence="1 2">
    <name type="scientific">Paenibacillus xerothermodurans</name>
    <dbReference type="NCBI Taxonomy" id="1977292"/>
    <lineage>
        <taxon>Bacteria</taxon>
        <taxon>Bacillati</taxon>
        <taxon>Bacillota</taxon>
        <taxon>Bacilli</taxon>
        <taxon>Bacillales</taxon>
        <taxon>Paenibacillaceae</taxon>
        <taxon>Paenibacillus</taxon>
    </lineage>
</organism>
<dbReference type="AlphaFoldDB" id="A0A2W1N8A6"/>
<accession>A0A2W1N8A6</accession>
<comment type="caution">
    <text evidence="1">The sequence shown here is derived from an EMBL/GenBank/DDBJ whole genome shotgun (WGS) entry which is preliminary data.</text>
</comment>
<dbReference type="Pfam" id="PF21820">
    <property type="entry name" value="DUF6886"/>
    <property type="match status" value="1"/>
</dbReference>
<dbReference type="Proteomes" id="UP000214746">
    <property type="component" value="Unassembled WGS sequence"/>
</dbReference>
<evidence type="ECO:0000313" key="2">
    <source>
        <dbReference type="Proteomes" id="UP000214746"/>
    </source>
</evidence>
<dbReference type="EMBL" id="NHRJ02000009">
    <property type="protein sequence ID" value="PZE20104.1"/>
    <property type="molecule type" value="Genomic_DNA"/>
</dbReference>
<proteinExistence type="predicted"/>
<dbReference type="InterPro" id="IPR049253">
    <property type="entry name" value="DUF6886"/>
</dbReference>
<keyword evidence="2" id="KW-1185">Reference proteome</keyword>
<reference evidence="1" key="1">
    <citation type="submission" date="2018-06" db="EMBL/GenBank/DDBJ databases">
        <title>Paenibacillus xerothermodurans sp. nov. an extremely dry heat resistant spore forming bacterium isolated from the soil of Cape Canaveral, Florida.</title>
        <authorList>
            <person name="Seuylemezian A."/>
            <person name="Kaur N."/>
            <person name="Patil P."/>
            <person name="Patil P."/>
            <person name="Mayilraj S."/>
            <person name="Vaishampayan P."/>
        </authorList>
    </citation>
    <scope>NUCLEOTIDE SEQUENCE [LARGE SCALE GENOMIC DNA]</scope>
    <source>
        <strain evidence="1">ATCC 27380</strain>
    </source>
</reference>
<name>A0A2W1N8A6_PAEXE</name>